<feature type="region of interest" description="Disordered" evidence="1">
    <location>
        <begin position="56"/>
        <end position="86"/>
    </location>
</feature>
<protein>
    <submittedName>
        <fullName evidence="2">Uncharacterized protein</fullName>
    </submittedName>
</protein>
<dbReference type="Proteomes" id="UP000783686">
    <property type="component" value="Unassembled WGS sequence"/>
</dbReference>
<feature type="compositionally biased region" description="Basic and acidic residues" evidence="1">
    <location>
        <begin position="21"/>
        <end position="35"/>
    </location>
</feature>
<organism evidence="2 3">
    <name type="scientific">Bursaphelenchus okinawaensis</name>
    <dbReference type="NCBI Taxonomy" id="465554"/>
    <lineage>
        <taxon>Eukaryota</taxon>
        <taxon>Metazoa</taxon>
        <taxon>Ecdysozoa</taxon>
        <taxon>Nematoda</taxon>
        <taxon>Chromadorea</taxon>
        <taxon>Rhabditida</taxon>
        <taxon>Tylenchina</taxon>
        <taxon>Tylenchomorpha</taxon>
        <taxon>Aphelenchoidea</taxon>
        <taxon>Aphelenchoididae</taxon>
        <taxon>Bursaphelenchus</taxon>
    </lineage>
</organism>
<evidence type="ECO:0000313" key="3">
    <source>
        <dbReference type="Proteomes" id="UP000614601"/>
    </source>
</evidence>
<feature type="region of interest" description="Disordered" evidence="1">
    <location>
        <begin position="1"/>
        <end position="35"/>
    </location>
</feature>
<name>A0A811KCH7_9BILA</name>
<keyword evidence="3" id="KW-1185">Reference proteome</keyword>
<dbReference type="EMBL" id="CAJFCW020000003">
    <property type="protein sequence ID" value="CAG9101670.1"/>
    <property type="molecule type" value="Genomic_DNA"/>
</dbReference>
<accession>A0A811KCH7</accession>
<dbReference type="EMBL" id="CAJFDH010000003">
    <property type="protein sequence ID" value="CAD5213851.1"/>
    <property type="molecule type" value="Genomic_DNA"/>
</dbReference>
<proteinExistence type="predicted"/>
<sequence length="101" mass="11773">MPGPSGYRRPVQPQTRSSAEPAKKKDSAEGKGEDNYVKQYVVPAEYCVPRVAKKKLDGAKPRKRTFNSRQEAISSPPHHKRRNKSYWKEDTIIWYDQRQRT</sequence>
<dbReference type="Proteomes" id="UP000614601">
    <property type="component" value="Unassembled WGS sequence"/>
</dbReference>
<reference evidence="2" key="1">
    <citation type="submission" date="2020-09" db="EMBL/GenBank/DDBJ databases">
        <authorList>
            <person name="Kikuchi T."/>
        </authorList>
    </citation>
    <scope>NUCLEOTIDE SEQUENCE</scope>
    <source>
        <strain evidence="2">SH1</strain>
    </source>
</reference>
<evidence type="ECO:0000256" key="1">
    <source>
        <dbReference type="SAM" id="MobiDB-lite"/>
    </source>
</evidence>
<dbReference type="AlphaFoldDB" id="A0A811KCH7"/>
<evidence type="ECO:0000313" key="2">
    <source>
        <dbReference type="EMBL" id="CAD5213851.1"/>
    </source>
</evidence>
<comment type="caution">
    <text evidence="2">The sequence shown here is derived from an EMBL/GenBank/DDBJ whole genome shotgun (WGS) entry which is preliminary data.</text>
</comment>
<gene>
    <name evidence="2" type="ORF">BOKJ2_LOCUS5299</name>
</gene>